<dbReference type="EMBL" id="JAGQHR010000632">
    <property type="protein sequence ID" value="MCA9729278.1"/>
    <property type="molecule type" value="Genomic_DNA"/>
</dbReference>
<protein>
    <submittedName>
        <fullName evidence="1">Uncharacterized protein</fullName>
    </submittedName>
</protein>
<reference evidence="1" key="2">
    <citation type="journal article" date="2021" name="Microbiome">
        <title>Successional dynamics and alternative stable states in a saline activated sludge microbial community over 9 years.</title>
        <authorList>
            <person name="Wang Y."/>
            <person name="Ye J."/>
            <person name="Ju F."/>
            <person name="Liu L."/>
            <person name="Boyd J.A."/>
            <person name="Deng Y."/>
            <person name="Parks D.H."/>
            <person name="Jiang X."/>
            <person name="Yin X."/>
            <person name="Woodcroft B.J."/>
            <person name="Tyson G.W."/>
            <person name="Hugenholtz P."/>
            <person name="Polz M.F."/>
            <person name="Zhang T."/>
        </authorList>
    </citation>
    <scope>NUCLEOTIDE SEQUENCE</scope>
    <source>
        <strain evidence="1">HKST-UBA01</strain>
    </source>
</reference>
<comment type="caution">
    <text evidence="1">The sequence shown here is derived from an EMBL/GenBank/DDBJ whole genome shotgun (WGS) entry which is preliminary data.</text>
</comment>
<accession>A0A956M1J7</accession>
<feature type="non-terminal residue" evidence="1">
    <location>
        <position position="1"/>
    </location>
</feature>
<proteinExistence type="predicted"/>
<name>A0A956M1J7_UNCEI</name>
<reference evidence="1" key="1">
    <citation type="submission" date="2020-04" db="EMBL/GenBank/DDBJ databases">
        <authorList>
            <person name="Zhang T."/>
        </authorList>
    </citation>
    <scope>NUCLEOTIDE SEQUENCE</scope>
    <source>
        <strain evidence="1">HKST-UBA01</strain>
    </source>
</reference>
<gene>
    <name evidence="1" type="ORF">KC729_16440</name>
</gene>
<evidence type="ECO:0000313" key="1">
    <source>
        <dbReference type="EMBL" id="MCA9729278.1"/>
    </source>
</evidence>
<organism evidence="1 2">
    <name type="scientific">Eiseniibacteriota bacterium</name>
    <dbReference type="NCBI Taxonomy" id="2212470"/>
    <lineage>
        <taxon>Bacteria</taxon>
        <taxon>Candidatus Eiseniibacteriota</taxon>
    </lineage>
</organism>
<dbReference type="Gene3D" id="2.50.20.10">
    <property type="entry name" value="Lipoprotein localisation LolA/LolB/LppX"/>
    <property type="match status" value="1"/>
</dbReference>
<sequence>HPVTTVIYYADRRWRSEERAAVPKKTQEDDQAEVTVCDGQRTWFLSGERARHPGINLESATFGTAAHVPNPLPGLLGYEGLVGFHGEERIGDRDCWILRWKGSETDYRAWVDQSSFTCVKSEVRTWGTTLVCVFSEFESLPDGFEIPRQIEKFVNGDRAMLVRVVGVETGTGLPDHLFAVPDSKADGKTQPR</sequence>
<evidence type="ECO:0000313" key="2">
    <source>
        <dbReference type="Proteomes" id="UP000697710"/>
    </source>
</evidence>
<dbReference type="Proteomes" id="UP000697710">
    <property type="component" value="Unassembled WGS sequence"/>
</dbReference>
<dbReference type="AlphaFoldDB" id="A0A956M1J7"/>